<evidence type="ECO:0000313" key="2">
    <source>
        <dbReference type="EMBL" id="CAE0486046.1"/>
    </source>
</evidence>
<proteinExistence type="predicted"/>
<feature type="region of interest" description="Disordered" evidence="1">
    <location>
        <begin position="255"/>
        <end position="281"/>
    </location>
</feature>
<feature type="compositionally biased region" description="Low complexity" evidence="1">
    <location>
        <begin position="258"/>
        <end position="281"/>
    </location>
</feature>
<sequence>MRNSGSSCVAFSRQAVVAPTRTAPAAASSQAPAVGNMRAGGSAARMGGCGPGTSSSRAGGEAAASGLLAKTLQAYCMAEATGQQAEAMLMYPFINVQVIGTALSAQTQAYLMPSSKASQISKLKKMLNKVPPPFQGIIGPGGAFSKVCGISPLMKMACVTSVGQTIVAQEMILALLPGEQAQSARTLLMAEVSNLPCLLESVYLLTETGELSYQMDMRLWALEADAQAIMGTFSARLQSIGAALGKAFQPYTNTPLDPTTTSAPSSSVAPASSTAPAPGAASASSAALAPSAAPAPGAALTPGVVPAHGAAPVLPSPFKPPFSMSRHLLLSGQQAKLTAQEWLGMGAGKGSTTLFAKKMLLSTEQLASADGDDLKSDLLSLLATVGIEASAWDNRLVA</sequence>
<evidence type="ECO:0000256" key="1">
    <source>
        <dbReference type="SAM" id="MobiDB-lite"/>
    </source>
</evidence>
<organism evidence="2">
    <name type="scientific">Dunaliella tertiolecta</name>
    <name type="common">Green alga</name>
    <dbReference type="NCBI Taxonomy" id="3047"/>
    <lineage>
        <taxon>Eukaryota</taxon>
        <taxon>Viridiplantae</taxon>
        <taxon>Chlorophyta</taxon>
        <taxon>core chlorophytes</taxon>
        <taxon>Chlorophyceae</taxon>
        <taxon>CS clade</taxon>
        <taxon>Chlamydomonadales</taxon>
        <taxon>Dunaliellaceae</taxon>
        <taxon>Dunaliella</taxon>
    </lineage>
</organism>
<protein>
    <submittedName>
        <fullName evidence="2">Uncharacterized protein</fullName>
    </submittedName>
</protein>
<reference evidence="2" key="1">
    <citation type="submission" date="2021-01" db="EMBL/GenBank/DDBJ databases">
        <authorList>
            <person name="Corre E."/>
            <person name="Pelletier E."/>
            <person name="Niang G."/>
            <person name="Scheremetjew M."/>
            <person name="Finn R."/>
            <person name="Kale V."/>
            <person name="Holt S."/>
            <person name="Cochrane G."/>
            <person name="Meng A."/>
            <person name="Brown T."/>
            <person name="Cohen L."/>
        </authorList>
    </citation>
    <scope>NUCLEOTIDE SEQUENCE</scope>
    <source>
        <strain evidence="2">CCMP1320</strain>
    </source>
</reference>
<dbReference type="AlphaFoldDB" id="A0A7S3QKZ4"/>
<dbReference type="EMBL" id="HBIP01002595">
    <property type="protein sequence ID" value="CAE0486046.1"/>
    <property type="molecule type" value="Transcribed_RNA"/>
</dbReference>
<name>A0A7S3QKZ4_DUNTE</name>
<gene>
    <name evidence="2" type="ORF">DTER00134_LOCUS1085</name>
</gene>
<accession>A0A7S3QKZ4</accession>